<evidence type="ECO:0000259" key="1">
    <source>
        <dbReference type="Pfam" id="PF00535"/>
    </source>
</evidence>
<dbReference type="PANTHER" id="PTHR22916:SF3">
    <property type="entry name" value="UDP-GLCNAC:BETAGAL BETA-1,3-N-ACETYLGLUCOSAMINYLTRANSFERASE-LIKE PROTEIN 1"/>
    <property type="match status" value="1"/>
</dbReference>
<comment type="caution">
    <text evidence="2">The sequence shown here is derived from an EMBL/GenBank/DDBJ whole genome shotgun (WGS) entry which is preliminary data.</text>
</comment>
<keyword evidence="3" id="KW-1185">Reference proteome</keyword>
<dbReference type="Proteomes" id="UP000019140">
    <property type="component" value="Unassembled WGS sequence"/>
</dbReference>
<evidence type="ECO:0000313" key="2">
    <source>
        <dbReference type="EMBL" id="ETX04447.1"/>
    </source>
</evidence>
<dbReference type="Gene3D" id="3.90.550.10">
    <property type="entry name" value="Spore Coat Polysaccharide Biosynthesis Protein SpsA, Chain A"/>
    <property type="match status" value="1"/>
</dbReference>
<dbReference type="HOGENOM" id="CLU_025996_0_0_7"/>
<dbReference type="InterPro" id="IPR029044">
    <property type="entry name" value="Nucleotide-diphossugar_trans"/>
</dbReference>
<dbReference type="PANTHER" id="PTHR22916">
    <property type="entry name" value="GLYCOSYLTRANSFERASE"/>
    <property type="match status" value="1"/>
</dbReference>
<feature type="domain" description="Glycosyltransferase 2-like" evidence="1">
    <location>
        <begin position="49"/>
        <end position="174"/>
    </location>
</feature>
<accession>W4M493</accession>
<evidence type="ECO:0000313" key="3">
    <source>
        <dbReference type="Proteomes" id="UP000019140"/>
    </source>
</evidence>
<name>W4M493_9BACT</name>
<dbReference type="SUPFAM" id="SSF53448">
    <property type="entry name" value="Nucleotide-diphospho-sugar transferases"/>
    <property type="match status" value="1"/>
</dbReference>
<dbReference type="AlphaFoldDB" id="W4M493"/>
<gene>
    <name evidence="2" type="ORF">ETSY2_28730</name>
</gene>
<dbReference type="GO" id="GO:0016758">
    <property type="term" value="F:hexosyltransferase activity"/>
    <property type="evidence" value="ECO:0007669"/>
    <property type="project" value="UniProtKB-ARBA"/>
</dbReference>
<proteinExistence type="predicted"/>
<reference evidence="2 3" key="1">
    <citation type="journal article" date="2014" name="Nature">
        <title>An environmental bacterial taxon with a large and distinct metabolic repertoire.</title>
        <authorList>
            <person name="Wilson M.C."/>
            <person name="Mori T."/>
            <person name="Ruckert C."/>
            <person name="Uria A.R."/>
            <person name="Helf M.J."/>
            <person name="Takada K."/>
            <person name="Gernert C."/>
            <person name="Steffens U.A."/>
            <person name="Heycke N."/>
            <person name="Schmitt S."/>
            <person name="Rinke C."/>
            <person name="Helfrich E.J."/>
            <person name="Brachmann A.O."/>
            <person name="Gurgui C."/>
            <person name="Wakimoto T."/>
            <person name="Kracht M."/>
            <person name="Crusemann M."/>
            <person name="Hentschel U."/>
            <person name="Abe I."/>
            <person name="Matsunaga S."/>
            <person name="Kalinowski J."/>
            <person name="Takeyama H."/>
            <person name="Piel J."/>
        </authorList>
    </citation>
    <scope>NUCLEOTIDE SEQUENCE [LARGE SCALE GENOMIC DNA]</scope>
    <source>
        <strain evidence="3">TSY2</strain>
    </source>
</reference>
<dbReference type="Pfam" id="PF00535">
    <property type="entry name" value="Glycos_transf_2"/>
    <property type="match status" value="1"/>
</dbReference>
<organism evidence="2 3">
    <name type="scientific">Candidatus Entotheonella gemina</name>
    <dbReference type="NCBI Taxonomy" id="1429439"/>
    <lineage>
        <taxon>Bacteria</taxon>
        <taxon>Pseudomonadati</taxon>
        <taxon>Nitrospinota/Tectimicrobiota group</taxon>
        <taxon>Candidatus Tectimicrobiota</taxon>
        <taxon>Candidatus Entotheonellia</taxon>
        <taxon>Candidatus Entotheonellales</taxon>
        <taxon>Candidatus Entotheonellaceae</taxon>
        <taxon>Candidatus Entotheonella</taxon>
    </lineage>
</organism>
<dbReference type="EMBL" id="AZHX01001218">
    <property type="protein sequence ID" value="ETX04447.1"/>
    <property type="molecule type" value="Genomic_DNA"/>
</dbReference>
<protein>
    <recommendedName>
        <fullName evidence="1">Glycosyltransferase 2-like domain-containing protein</fullName>
    </recommendedName>
</protein>
<dbReference type="CDD" id="cd00761">
    <property type="entry name" value="Glyco_tranf_GTA_type"/>
    <property type="match status" value="1"/>
</dbReference>
<sequence length="353" mass="40201">MTFARGSACAGFWLAHADPFRYEHLLIVFAAKAPLGLRMGLLMSTPRVSIVTPTYNRAHLLCHTIDSVRAQSFSDFELLVMDDGSTDDTRELVLSYNDPRFVYCAREHTRHLSKLRNDGIRRARGAYVALLDSDDLWRADKLRRQVELLDQYEDAGMVVAGFEVFDSRGTFSKNLYGAEDGCAEYSVEWVFLPLIEEKLMLYPSTVLFRKSQAETVGLLNEEIRDSEHEFFFRLALHAQAVILRLPLVKIRKHEDNLSAQPMVESFAAIIHGVERFYASGAISRQLYTERMMIYHYRLGEIFLSSGDISAARRAFLACLRFRPMSSKAWRGFMSSLVKEARVSVTPASRRSSG</sequence>
<dbReference type="InterPro" id="IPR001173">
    <property type="entry name" value="Glyco_trans_2-like"/>
</dbReference>